<evidence type="ECO:0000313" key="4">
    <source>
        <dbReference type="Proteomes" id="UP001206895"/>
    </source>
</evidence>
<evidence type="ECO:0000313" key="3">
    <source>
        <dbReference type="EMBL" id="MCP2178059.1"/>
    </source>
</evidence>
<proteinExistence type="inferred from homology"/>
<sequence length="245" mass="27301">MGWWLLVRLGERDGFGRFGDLDDDGATVLCHECGRRLKSIAAHVVRVHDIPARDYKVRHGLPLGQALCSKAVSERMSAGVRAVQGADYMRAIATKVDQTVAAQRHRETLAEYREVFTSGLRAQRKHLARREAVWTCPGCGAQWCNLATTDTPRVTCSERCRRHVGARRKKLTAAERAARDTEIRHQIHGMGQTVREVARHHGLPLGAIRRILATRDTAPEPEPSAIAHASSPVTQHDQQRHPRSA</sequence>
<dbReference type="InterPro" id="IPR041920">
    <property type="entry name" value="ROS/MUCR_sf"/>
</dbReference>
<dbReference type="Proteomes" id="UP001206895">
    <property type="component" value="Unassembled WGS sequence"/>
</dbReference>
<accession>A0ABT1HJF6</accession>
<reference evidence="3 4" key="1">
    <citation type="submission" date="2022-06" db="EMBL/GenBank/DDBJ databases">
        <title>Genomic Encyclopedia of Archaeal and Bacterial Type Strains, Phase II (KMG-II): from individual species to whole genera.</title>
        <authorList>
            <person name="Goeker M."/>
        </authorList>
    </citation>
    <scope>NUCLEOTIDE SEQUENCE [LARGE SCALE GENOMIC DNA]</scope>
    <source>
        <strain evidence="3 4">DSM 44693</strain>
    </source>
</reference>
<organism evidence="3 4">
    <name type="scientific">Williamsia maris</name>
    <dbReference type="NCBI Taxonomy" id="72806"/>
    <lineage>
        <taxon>Bacteria</taxon>
        <taxon>Bacillati</taxon>
        <taxon>Actinomycetota</taxon>
        <taxon>Actinomycetes</taxon>
        <taxon>Mycobacteriales</taxon>
        <taxon>Nocardiaceae</taxon>
        <taxon>Williamsia</taxon>
    </lineage>
</organism>
<evidence type="ECO:0000256" key="2">
    <source>
        <dbReference type="SAM" id="MobiDB-lite"/>
    </source>
</evidence>
<evidence type="ECO:0000256" key="1">
    <source>
        <dbReference type="ARBA" id="ARBA00007031"/>
    </source>
</evidence>
<feature type="region of interest" description="Disordered" evidence="2">
    <location>
        <begin position="218"/>
        <end position="245"/>
    </location>
</feature>
<protein>
    <submittedName>
        <fullName evidence="3">Transcriptional regulator, MucR family</fullName>
    </submittedName>
</protein>
<keyword evidence="4" id="KW-1185">Reference proteome</keyword>
<dbReference type="Pfam" id="PF05443">
    <property type="entry name" value="ROS_MUCR"/>
    <property type="match status" value="1"/>
</dbReference>
<dbReference type="InterPro" id="IPR008807">
    <property type="entry name" value="ROS_MUCR"/>
</dbReference>
<comment type="caution">
    <text evidence="3">The sequence shown here is derived from an EMBL/GenBank/DDBJ whole genome shotgun (WGS) entry which is preliminary data.</text>
</comment>
<dbReference type="EMBL" id="JAMTCJ010000004">
    <property type="protein sequence ID" value="MCP2178059.1"/>
    <property type="molecule type" value="Genomic_DNA"/>
</dbReference>
<comment type="similarity">
    <text evidence="1">Belongs to the ros/MucR family.</text>
</comment>
<name>A0ABT1HJF6_9NOCA</name>
<dbReference type="Gene3D" id="1.10.10.1550">
    <property type="entry name" value="ROS/MUCR transcriptional regulator protein"/>
    <property type="match status" value="1"/>
</dbReference>
<gene>
    <name evidence="3" type="ORF">LX13_003900</name>
</gene>